<dbReference type="SUPFAM" id="SSF55073">
    <property type="entry name" value="Nucleotide cyclase"/>
    <property type="match status" value="1"/>
</dbReference>
<dbReference type="Gene3D" id="3.30.70.1230">
    <property type="entry name" value="Nucleotide cyclase"/>
    <property type="match status" value="1"/>
</dbReference>
<dbReference type="Proteomes" id="UP001295463">
    <property type="component" value="Chromosome"/>
</dbReference>
<gene>
    <name evidence="2" type="ORF">GEAMG1_0226</name>
</gene>
<keyword evidence="3" id="KW-1185">Reference proteome</keyword>
<evidence type="ECO:0000313" key="3">
    <source>
        <dbReference type="Proteomes" id="UP001295463"/>
    </source>
</evidence>
<protein>
    <recommendedName>
        <fullName evidence="1">Guanylate cyclase domain-containing protein</fullName>
    </recommendedName>
</protein>
<evidence type="ECO:0000259" key="1">
    <source>
        <dbReference type="PROSITE" id="PS50125"/>
    </source>
</evidence>
<dbReference type="CDD" id="cd07302">
    <property type="entry name" value="CHD"/>
    <property type="match status" value="1"/>
</dbReference>
<dbReference type="InterPro" id="IPR029787">
    <property type="entry name" value="Nucleotide_cyclase"/>
</dbReference>
<organism evidence="2 3">
    <name type="scientific">Trichlorobacter ammonificans</name>
    <dbReference type="NCBI Taxonomy" id="2916410"/>
    <lineage>
        <taxon>Bacteria</taxon>
        <taxon>Pseudomonadati</taxon>
        <taxon>Thermodesulfobacteriota</taxon>
        <taxon>Desulfuromonadia</taxon>
        <taxon>Geobacterales</taxon>
        <taxon>Geobacteraceae</taxon>
        <taxon>Trichlorobacter</taxon>
    </lineage>
</organism>
<sequence length="230" mass="26310">MSAIVCFDIRNFSTHVSHLVAGNQGKSKRVFEVVKELFQSLDNVIRLTQSKFDFQEKTYVVHTGDGFVAIFYGKGKCLQALSVACVIGNDFSKIINIYNSDMKKEASLRNLPPLDYGIGIHIGAVQYFNYQPVYSSDSRTQSIGLLGHAINLASRVQDTTKEHVYRIICTRRVFTDSISRIDEEHRGKIDRYFIDLGKHKLRGMRRPVTLYGVDGHLYEYIKREIPPRQN</sequence>
<name>A0ABN8HFI6_9BACT</name>
<reference evidence="2 3" key="1">
    <citation type="submission" date="2022-03" db="EMBL/GenBank/DDBJ databases">
        <authorList>
            <person name="Koch H."/>
        </authorList>
    </citation>
    <scope>NUCLEOTIDE SEQUENCE [LARGE SCALE GENOMIC DNA]</scope>
    <source>
        <strain evidence="2 3">G1</strain>
    </source>
</reference>
<dbReference type="RefSeq" id="WP_305731018.1">
    <property type="nucleotide sequence ID" value="NZ_OW150024.1"/>
</dbReference>
<dbReference type="EMBL" id="OW150024">
    <property type="protein sequence ID" value="CAH2030048.1"/>
    <property type="molecule type" value="Genomic_DNA"/>
</dbReference>
<dbReference type="PROSITE" id="PS50125">
    <property type="entry name" value="GUANYLATE_CYCLASE_2"/>
    <property type="match status" value="1"/>
</dbReference>
<evidence type="ECO:0000313" key="2">
    <source>
        <dbReference type="EMBL" id="CAH2030048.1"/>
    </source>
</evidence>
<proteinExistence type="predicted"/>
<feature type="domain" description="Guanylate cyclase" evidence="1">
    <location>
        <begin position="3"/>
        <end position="157"/>
    </location>
</feature>
<dbReference type="InterPro" id="IPR001054">
    <property type="entry name" value="A/G_cyclase"/>
</dbReference>
<accession>A0ABN8HFI6</accession>